<evidence type="ECO:0000313" key="3">
    <source>
        <dbReference type="Proteomes" id="UP000322234"/>
    </source>
</evidence>
<feature type="compositionally biased region" description="Polar residues" evidence="1">
    <location>
        <begin position="43"/>
        <end position="53"/>
    </location>
</feature>
<feature type="region of interest" description="Disordered" evidence="1">
    <location>
        <begin position="1"/>
        <end position="21"/>
    </location>
</feature>
<feature type="region of interest" description="Disordered" evidence="1">
    <location>
        <begin position="42"/>
        <end position="63"/>
    </location>
</feature>
<reference evidence="2" key="1">
    <citation type="submission" date="2019-10" db="EMBL/GenBank/DDBJ databases">
        <title>The sequence and de novo assembly of the wild yak genome.</title>
        <authorList>
            <person name="Liu Y."/>
        </authorList>
    </citation>
    <scope>NUCLEOTIDE SEQUENCE [LARGE SCALE GENOMIC DNA]</scope>
    <source>
        <strain evidence="2">WY2019</strain>
    </source>
</reference>
<accession>A0A6B0SAQ9</accession>
<protein>
    <submittedName>
        <fullName evidence="2">Uncharacterized protein</fullName>
    </submittedName>
</protein>
<sequence length="63" mass="6882">MRARRPGPRAQPPPASWCSPPCTVRSSASTNSWARPRWRWMRSSAQAAPSTLSECRARGSGNG</sequence>
<keyword evidence="3" id="KW-1185">Reference proteome</keyword>
<gene>
    <name evidence="2" type="ORF">E5288_WYG009259</name>
</gene>
<dbReference type="AlphaFoldDB" id="A0A6B0SAQ9"/>
<evidence type="ECO:0000313" key="2">
    <source>
        <dbReference type="EMBL" id="MXQ99908.1"/>
    </source>
</evidence>
<comment type="caution">
    <text evidence="2">The sequence shown here is derived from an EMBL/GenBank/DDBJ whole genome shotgun (WGS) entry which is preliminary data.</text>
</comment>
<organism evidence="2 3">
    <name type="scientific">Bos mutus</name>
    <name type="common">wild yak</name>
    <dbReference type="NCBI Taxonomy" id="72004"/>
    <lineage>
        <taxon>Eukaryota</taxon>
        <taxon>Metazoa</taxon>
        <taxon>Chordata</taxon>
        <taxon>Craniata</taxon>
        <taxon>Vertebrata</taxon>
        <taxon>Euteleostomi</taxon>
        <taxon>Mammalia</taxon>
        <taxon>Eutheria</taxon>
        <taxon>Laurasiatheria</taxon>
        <taxon>Artiodactyla</taxon>
        <taxon>Ruminantia</taxon>
        <taxon>Pecora</taxon>
        <taxon>Bovidae</taxon>
        <taxon>Bovinae</taxon>
        <taxon>Bos</taxon>
    </lineage>
</organism>
<dbReference type="EMBL" id="VBQZ03002689">
    <property type="protein sequence ID" value="MXQ99908.1"/>
    <property type="molecule type" value="Genomic_DNA"/>
</dbReference>
<proteinExistence type="predicted"/>
<dbReference type="Proteomes" id="UP000322234">
    <property type="component" value="Unassembled WGS sequence"/>
</dbReference>
<name>A0A6B0SAQ9_9CETA</name>
<evidence type="ECO:0000256" key="1">
    <source>
        <dbReference type="SAM" id="MobiDB-lite"/>
    </source>
</evidence>